<dbReference type="OrthoDB" id="10250354at2759"/>
<dbReference type="PROSITE" id="PS50076">
    <property type="entry name" value="DNAJ_2"/>
    <property type="match status" value="1"/>
</dbReference>
<protein>
    <submittedName>
        <fullName evidence="4">DnaJ-like subfamily B member 6</fullName>
    </submittedName>
</protein>
<dbReference type="Pfam" id="PF00226">
    <property type="entry name" value="DnaJ"/>
    <property type="match status" value="1"/>
</dbReference>
<dbReference type="STRING" id="6573.A0A210R3M1"/>
<reference evidence="4 5" key="1">
    <citation type="journal article" date="2017" name="Nat. Ecol. Evol.">
        <title>Scallop genome provides insights into evolution of bilaterian karyotype and development.</title>
        <authorList>
            <person name="Wang S."/>
            <person name="Zhang J."/>
            <person name="Jiao W."/>
            <person name="Li J."/>
            <person name="Xun X."/>
            <person name="Sun Y."/>
            <person name="Guo X."/>
            <person name="Huan P."/>
            <person name="Dong B."/>
            <person name="Zhang L."/>
            <person name="Hu X."/>
            <person name="Sun X."/>
            <person name="Wang J."/>
            <person name="Zhao C."/>
            <person name="Wang Y."/>
            <person name="Wang D."/>
            <person name="Huang X."/>
            <person name="Wang R."/>
            <person name="Lv J."/>
            <person name="Li Y."/>
            <person name="Zhang Z."/>
            <person name="Liu B."/>
            <person name="Lu W."/>
            <person name="Hui Y."/>
            <person name="Liang J."/>
            <person name="Zhou Z."/>
            <person name="Hou R."/>
            <person name="Li X."/>
            <person name="Liu Y."/>
            <person name="Li H."/>
            <person name="Ning X."/>
            <person name="Lin Y."/>
            <person name="Zhao L."/>
            <person name="Xing Q."/>
            <person name="Dou J."/>
            <person name="Li Y."/>
            <person name="Mao J."/>
            <person name="Guo H."/>
            <person name="Dou H."/>
            <person name="Li T."/>
            <person name="Mu C."/>
            <person name="Jiang W."/>
            <person name="Fu Q."/>
            <person name="Fu X."/>
            <person name="Miao Y."/>
            <person name="Liu J."/>
            <person name="Yu Q."/>
            <person name="Li R."/>
            <person name="Liao H."/>
            <person name="Li X."/>
            <person name="Kong Y."/>
            <person name="Jiang Z."/>
            <person name="Chourrout D."/>
            <person name="Li R."/>
            <person name="Bao Z."/>
        </authorList>
    </citation>
    <scope>NUCLEOTIDE SEQUENCE [LARGE SCALE GENOMIC DNA]</scope>
    <source>
        <strain evidence="4 5">PY_sf001</strain>
    </source>
</reference>
<feature type="region of interest" description="Disordered" evidence="2">
    <location>
        <begin position="144"/>
        <end position="191"/>
    </location>
</feature>
<dbReference type="CDD" id="cd06257">
    <property type="entry name" value="DnaJ"/>
    <property type="match status" value="1"/>
</dbReference>
<dbReference type="GO" id="GO:0030544">
    <property type="term" value="F:Hsp70 protein binding"/>
    <property type="evidence" value="ECO:0007669"/>
    <property type="project" value="InterPro"/>
</dbReference>
<keyword evidence="5" id="KW-1185">Reference proteome</keyword>
<dbReference type="Gene3D" id="1.10.287.110">
    <property type="entry name" value="DnaJ domain"/>
    <property type="match status" value="1"/>
</dbReference>
<dbReference type="SUPFAM" id="SSF46565">
    <property type="entry name" value="Chaperone J-domain"/>
    <property type="match status" value="1"/>
</dbReference>
<evidence type="ECO:0000256" key="1">
    <source>
        <dbReference type="ARBA" id="ARBA00023186"/>
    </source>
</evidence>
<dbReference type="InterPro" id="IPR036869">
    <property type="entry name" value="J_dom_sf"/>
</dbReference>
<keyword evidence="1" id="KW-0143">Chaperone</keyword>
<dbReference type="PRINTS" id="PR00625">
    <property type="entry name" value="JDOMAIN"/>
</dbReference>
<dbReference type="PANTHER" id="PTHR45168:SF3">
    <property type="entry name" value="DNAJ HEAT SHOCK PROTEIN FAMILY (HSP40) MEMBER B2"/>
    <property type="match status" value="1"/>
</dbReference>
<sequence length="297" mass="33284">MVSYYKVLGVPEEASVAELKKAYRKLALKWHPDKNPDRKEEAEKKFKEISEAYEVLSDEEKRNIYDQYGKEGLQGHHEQQNNFDMGGSFHGFHGFQFRDPEDVFREFFGGRDPFASFFGGADGGSNMFQNSFTGFPSFASSSSSFGGNGSFGSDSGRRPTRGYRRRDRMDLAGQSSSRRPRERIGMGHHHPAGQQFGVFQMGFPLSFGFSSMFDDPFGHFHRPPGFLQTSTSFGGPYSGHGNNAGNFRSTSTTTKYINGKRVVTKKVVEHGKETVTVEEDGVLKSHVINGEQQMLAY</sequence>
<dbReference type="PANTHER" id="PTHR45168">
    <property type="entry name" value="DNAJ HOMOLOG SUBFAMILY B MEMBER 2"/>
    <property type="match status" value="1"/>
</dbReference>
<accession>A0A210R3M1</accession>
<dbReference type="GO" id="GO:0051082">
    <property type="term" value="F:unfolded protein binding"/>
    <property type="evidence" value="ECO:0007669"/>
    <property type="project" value="InterPro"/>
</dbReference>
<proteinExistence type="predicted"/>
<dbReference type="AlphaFoldDB" id="A0A210R3M1"/>
<feature type="compositionally biased region" description="Basic residues" evidence="2">
    <location>
        <begin position="178"/>
        <end position="191"/>
    </location>
</feature>
<evidence type="ECO:0000259" key="3">
    <source>
        <dbReference type="PROSITE" id="PS50076"/>
    </source>
</evidence>
<feature type="domain" description="J" evidence="3">
    <location>
        <begin position="3"/>
        <end position="69"/>
    </location>
</feature>
<dbReference type="InterPro" id="IPR018253">
    <property type="entry name" value="DnaJ_domain_CS"/>
</dbReference>
<dbReference type="InterPro" id="IPR001623">
    <property type="entry name" value="DnaJ_domain"/>
</dbReference>
<evidence type="ECO:0000313" key="5">
    <source>
        <dbReference type="Proteomes" id="UP000242188"/>
    </source>
</evidence>
<dbReference type="SMART" id="SM00271">
    <property type="entry name" value="DnaJ"/>
    <property type="match status" value="1"/>
</dbReference>
<dbReference type="InterPro" id="IPR043183">
    <property type="entry name" value="DNJB2/6-like"/>
</dbReference>
<dbReference type="GO" id="GO:0005737">
    <property type="term" value="C:cytoplasm"/>
    <property type="evidence" value="ECO:0007669"/>
    <property type="project" value="UniProtKB-ARBA"/>
</dbReference>
<comment type="caution">
    <text evidence="4">The sequence shown here is derived from an EMBL/GenBank/DDBJ whole genome shotgun (WGS) entry which is preliminary data.</text>
</comment>
<name>A0A210R3M1_MIZYE</name>
<dbReference type="FunFam" id="1.10.287.110:FF:000021">
    <property type="entry name" value="DnaJ (Hsp40) homolog, subfamily B, member 2"/>
    <property type="match status" value="1"/>
</dbReference>
<evidence type="ECO:0000256" key="2">
    <source>
        <dbReference type="SAM" id="MobiDB-lite"/>
    </source>
</evidence>
<organism evidence="4 5">
    <name type="scientific">Mizuhopecten yessoensis</name>
    <name type="common">Japanese scallop</name>
    <name type="synonym">Patinopecten yessoensis</name>
    <dbReference type="NCBI Taxonomy" id="6573"/>
    <lineage>
        <taxon>Eukaryota</taxon>
        <taxon>Metazoa</taxon>
        <taxon>Spiralia</taxon>
        <taxon>Lophotrochozoa</taxon>
        <taxon>Mollusca</taxon>
        <taxon>Bivalvia</taxon>
        <taxon>Autobranchia</taxon>
        <taxon>Pteriomorphia</taxon>
        <taxon>Pectinida</taxon>
        <taxon>Pectinoidea</taxon>
        <taxon>Pectinidae</taxon>
        <taxon>Mizuhopecten</taxon>
    </lineage>
</organism>
<evidence type="ECO:0000313" key="4">
    <source>
        <dbReference type="EMBL" id="OWF55461.1"/>
    </source>
</evidence>
<dbReference type="Proteomes" id="UP000242188">
    <property type="component" value="Unassembled WGS sequence"/>
</dbReference>
<gene>
    <name evidence="4" type="ORF">KP79_PYT19511</name>
</gene>
<dbReference type="EMBL" id="NEDP02000657">
    <property type="protein sequence ID" value="OWF55461.1"/>
    <property type="molecule type" value="Genomic_DNA"/>
</dbReference>
<dbReference type="PROSITE" id="PS00636">
    <property type="entry name" value="DNAJ_1"/>
    <property type="match status" value="1"/>
</dbReference>